<evidence type="ECO:0000256" key="5">
    <source>
        <dbReference type="ARBA" id="ARBA00022801"/>
    </source>
</evidence>
<evidence type="ECO:0000256" key="3">
    <source>
        <dbReference type="ARBA" id="ARBA00012718"/>
    </source>
</evidence>
<dbReference type="InterPro" id="IPR039733">
    <property type="entry name" value="NTAQ1"/>
</dbReference>
<comment type="catalytic activity">
    <reaction evidence="7 8">
        <text>N-terminal L-glutaminyl-[protein] + H2O = N-terminal L-glutamyl-[protein] + NH4(+)</text>
        <dbReference type="Rhea" id="RHEA:50680"/>
        <dbReference type="Rhea" id="RHEA-COMP:12668"/>
        <dbReference type="Rhea" id="RHEA-COMP:12777"/>
        <dbReference type="ChEBI" id="CHEBI:15377"/>
        <dbReference type="ChEBI" id="CHEBI:28938"/>
        <dbReference type="ChEBI" id="CHEBI:64721"/>
        <dbReference type="ChEBI" id="CHEBI:64722"/>
        <dbReference type="EC" id="3.5.1.122"/>
    </reaction>
</comment>
<accession>A0A0L8I3D4</accession>
<dbReference type="AlphaFoldDB" id="A0A0L8I3D4"/>
<dbReference type="GO" id="GO:0005634">
    <property type="term" value="C:nucleus"/>
    <property type="evidence" value="ECO:0007669"/>
    <property type="project" value="TreeGrafter"/>
</dbReference>
<keyword evidence="5 8" id="KW-0378">Hydrolase</keyword>
<protein>
    <recommendedName>
        <fullName evidence="4 8">Protein N-terminal glutamine amidohydrolase</fullName>
        <ecNumber evidence="3 8">3.5.1.122</ecNumber>
    </recommendedName>
    <alternativeName>
        <fullName evidence="6 8">Protein NH2-terminal glutamine deamidase</fullName>
    </alternativeName>
</protein>
<reference evidence="10" key="1">
    <citation type="submission" date="2015-07" db="EMBL/GenBank/DDBJ databases">
        <title>MeaNS - Measles Nucleotide Surveillance Program.</title>
        <authorList>
            <person name="Tran T."/>
            <person name="Druce J."/>
        </authorList>
    </citation>
    <scope>NUCLEOTIDE SEQUENCE</scope>
    <source>
        <strain evidence="10">UCB-OBI-ISO-001</strain>
        <tissue evidence="10">Gonad</tissue>
    </source>
</reference>
<evidence type="ECO:0000313" key="10">
    <source>
        <dbReference type="EMBL" id="KOF95839.1"/>
    </source>
</evidence>
<evidence type="ECO:0000256" key="7">
    <source>
        <dbReference type="ARBA" id="ARBA00048768"/>
    </source>
</evidence>
<dbReference type="GO" id="GO:0005829">
    <property type="term" value="C:cytosol"/>
    <property type="evidence" value="ECO:0007669"/>
    <property type="project" value="TreeGrafter"/>
</dbReference>
<evidence type="ECO:0000256" key="8">
    <source>
        <dbReference type="RuleBase" id="RU367082"/>
    </source>
</evidence>
<dbReference type="OrthoDB" id="191192at2759"/>
<feature type="domain" description="Protein N-terminal glutamine amidohydrolase alpha beta roll" evidence="9">
    <location>
        <begin position="52"/>
        <end position="190"/>
    </location>
</feature>
<name>A0A0L8I3D4_OCTBM</name>
<dbReference type="PANTHER" id="PTHR13035">
    <property type="entry name" value="PROTEIN N-TERMINAL GLUTAMINE AMIDOHYDROLASE"/>
    <property type="match status" value="1"/>
</dbReference>
<dbReference type="InterPro" id="IPR023128">
    <property type="entry name" value="Prot_N_Gln_amidohydro_ab_roll"/>
</dbReference>
<gene>
    <name evidence="10" type="ORF">OCBIM_22036986mg</name>
</gene>
<dbReference type="GO" id="GO:0008418">
    <property type="term" value="F:protein-N-terminal asparagine amidohydrolase activity"/>
    <property type="evidence" value="ECO:0007669"/>
    <property type="project" value="UniProtKB-UniRule"/>
</dbReference>
<evidence type="ECO:0000256" key="6">
    <source>
        <dbReference type="ARBA" id="ARBA00029677"/>
    </source>
</evidence>
<comment type="function">
    <text evidence="8">Mediates the side-chain deamidation of N-terminal glutamine residues to glutamate, an important step in N-end rule pathway of protein degradation. Conversion of the resulting N-terminal glutamine to glutamate renders the protein susceptible to arginylation, polyubiquitination and degradation as specified by the N-end rule. Does not act on substrates with internal or C-terminal glutamine and does not act on non-glutamine residues in any position.</text>
</comment>
<sequence>MDDGTLALNEDAKKEVWRCHYDRLLNKENEWEEESLPYVDPIEGPAIRVDSTGVPIWHQKIGKPNEPVVWDYHVIFLWRLEGESYVYDLDSSLPFPCKLEMYINEAIKSDDILQPQYHRFFRVIDAKIYLRHFASNRKHMLDSTGAWRQEPPPYPCIRTEQTDSNFQDFLSLDPNIGYGTIFSLKSFIKKYALHENNGLS</sequence>
<evidence type="ECO:0000259" key="9">
    <source>
        <dbReference type="Pfam" id="PF09764"/>
    </source>
</evidence>
<dbReference type="Gene3D" id="3.10.620.10">
    <property type="entry name" value="Protein N-terminal glutamine amidohydrolase, alpha beta roll"/>
    <property type="match status" value="1"/>
</dbReference>
<evidence type="ECO:0000256" key="2">
    <source>
        <dbReference type="ARBA" id="ARBA00011245"/>
    </source>
</evidence>
<dbReference type="GO" id="GO:0070773">
    <property type="term" value="F:protein-N-terminal glutamine amidohydrolase activity"/>
    <property type="evidence" value="ECO:0007669"/>
    <property type="project" value="UniProtKB-UniRule"/>
</dbReference>
<dbReference type="EC" id="3.5.1.122" evidence="3 8"/>
<evidence type="ECO:0000256" key="1">
    <source>
        <dbReference type="ARBA" id="ARBA00008985"/>
    </source>
</evidence>
<comment type="similarity">
    <text evidence="1 8">Belongs to the NTAQ1 family.</text>
</comment>
<dbReference type="Pfam" id="PF09764">
    <property type="entry name" value="Nt_Gln_amidase"/>
    <property type="match status" value="1"/>
</dbReference>
<comment type="subunit">
    <text evidence="2 8">Monomer.</text>
</comment>
<dbReference type="EMBL" id="KQ416667">
    <property type="protein sequence ID" value="KOF95839.1"/>
    <property type="molecule type" value="Genomic_DNA"/>
</dbReference>
<evidence type="ECO:0000256" key="4">
    <source>
        <dbReference type="ARBA" id="ARBA00021247"/>
    </source>
</evidence>
<proteinExistence type="inferred from homology"/>
<organism evidence="10">
    <name type="scientific">Octopus bimaculoides</name>
    <name type="common">California two-spotted octopus</name>
    <dbReference type="NCBI Taxonomy" id="37653"/>
    <lineage>
        <taxon>Eukaryota</taxon>
        <taxon>Metazoa</taxon>
        <taxon>Spiralia</taxon>
        <taxon>Lophotrochozoa</taxon>
        <taxon>Mollusca</taxon>
        <taxon>Cephalopoda</taxon>
        <taxon>Coleoidea</taxon>
        <taxon>Octopodiformes</taxon>
        <taxon>Octopoda</taxon>
        <taxon>Incirrata</taxon>
        <taxon>Octopodidae</taxon>
        <taxon>Octopus</taxon>
    </lineage>
</organism>
<dbReference type="PANTHER" id="PTHR13035:SF0">
    <property type="entry name" value="PROTEIN N-TERMINAL GLUTAMINE AMIDOHYDROLASE"/>
    <property type="match status" value="1"/>
</dbReference>
<dbReference type="InterPro" id="IPR037132">
    <property type="entry name" value="N_Gln_amidohydro_ab_roll_sf"/>
</dbReference>
<dbReference type="STRING" id="37653.A0A0L8I3D4"/>